<evidence type="ECO:0000256" key="1">
    <source>
        <dbReference type="ARBA" id="ARBA00022614"/>
    </source>
</evidence>
<dbReference type="SMART" id="SM00369">
    <property type="entry name" value="LRR_TYP"/>
    <property type="match status" value="8"/>
</dbReference>
<feature type="compositionally biased region" description="Basic and acidic residues" evidence="3">
    <location>
        <begin position="88"/>
        <end position="101"/>
    </location>
</feature>
<sequence>LPTPITRGSGLVGRLPHPSPTRRLAPIRSSFPPLAASPSELGMADPPKTNKPLGPPRSRGSRGVSRGGSRAATAASRMSRGSGSSGSSRKDSDTVDEDGTKTPKLNPPRKPTSRAYGSVRARIRVRGGRPMMQGFANVGSVFDEAKSEELHPQIIKMARRSGQLNLSNRGMHEVPDKVYHIHEMDADEAKKMMMGMSMDSTDDDRWWEQTDLTRLYLSSNCLSSISPKISNLMSLQVLDLSDNCLTSLPSTIGELTCLHRLNLSHNRLEELPAGLFLISDLRSLQLDHNQLSSLSNDLGNLTVLEYLDVSHNALTELPASIGYMQRLSKFNASNNKLQELPYEIGDCFGLNQLDLNQNELKGLPDSIGNLQKIEQLYLRYNSIQILPPLHNCASLKELHLGFNFIKEIEAEQLNHLTGISVLDFETIRLMICLIR</sequence>
<dbReference type="GO" id="GO:0005737">
    <property type="term" value="C:cytoplasm"/>
    <property type="evidence" value="ECO:0007669"/>
    <property type="project" value="TreeGrafter"/>
</dbReference>
<dbReference type="Gene3D" id="3.80.10.10">
    <property type="entry name" value="Ribonuclease Inhibitor"/>
    <property type="match status" value="1"/>
</dbReference>
<feature type="compositionally biased region" description="Low complexity" evidence="3">
    <location>
        <begin position="57"/>
        <end position="87"/>
    </location>
</feature>
<evidence type="ECO:0000313" key="5">
    <source>
        <dbReference type="Proteomes" id="UP000283509"/>
    </source>
</evidence>
<dbReference type="PROSITE" id="PS51450">
    <property type="entry name" value="LRR"/>
    <property type="match status" value="4"/>
</dbReference>
<keyword evidence="2" id="KW-0677">Repeat</keyword>
<dbReference type="InterPro" id="IPR032675">
    <property type="entry name" value="LRR_dom_sf"/>
</dbReference>
<dbReference type="InterPro" id="IPR025875">
    <property type="entry name" value="Leu-rich_rpt_4"/>
</dbReference>
<gene>
    <name evidence="4" type="ORF">C7M84_018035</name>
</gene>
<dbReference type="InterPro" id="IPR001611">
    <property type="entry name" value="Leu-rich_rpt"/>
</dbReference>
<dbReference type="SUPFAM" id="SSF52058">
    <property type="entry name" value="L domain-like"/>
    <property type="match status" value="1"/>
</dbReference>
<accession>A0A423SIJ5</accession>
<organism evidence="4 5">
    <name type="scientific">Penaeus vannamei</name>
    <name type="common">Whiteleg shrimp</name>
    <name type="synonym">Litopenaeus vannamei</name>
    <dbReference type="NCBI Taxonomy" id="6689"/>
    <lineage>
        <taxon>Eukaryota</taxon>
        <taxon>Metazoa</taxon>
        <taxon>Ecdysozoa</taxon>
        <taxon>Arthropoda</taxon>
        <taxon>Crustacea</taxon>
        <taxon>Multicrustacea</taxon>
        <taxon>Malacostraca</taxon>
        <taxon>Eumalacostraca</taxon>
        <taxon>Eucarida</taxon>
        <taxon>Decapoda</taxon>
        <taxon>Dendrobranchiata</taxon>
        <taxon>Penaeoidea</taxon>
        <taxon>Penaeidae</taxon>
        <taxon>Penaeus</taxon>
    </lineage>
</organism>
<evidence type="ECO:0000256" key="2">
    <source>
        <dbReference type="ARBA" id="ARBA00022737"/>
    </source>
</evidence>
<feature type="non-terminal residue" evidence="4">
    <location>
        <position position="1"/>
    </location>
</feature>
<dbReference type="STRING" id="6689.A0A423SIJ5"/>
<dbReference type="PANTHER" id="PTHR48051:SF1">
    <property type="entry name" value="RAS SUPPRESSOR PROTEIN 1"/>
    <property type="match status" value="1"/>
</dbReference>
<feature type="region of interest" description="Disordered" evidence="3">
    <location>
        <begin position="1"/>
        <end position="119"/>
    </location>
</feature>
<dbReference type="PANTHER" id="PTHR48051">
    <property type="match status" value="1"/>
</dbReference>
<comment type="caution">
    <text evidence="4">The sequence shown here is derived from an EMBL/GenBank/DDBJ whole genome shotgun (WGS) entry which is preliminary data.</text>
</comment>
<dbReference type="InterPro" id="IPR003591">
    <property type="entry name" value="Leu-rich_rpt_typical-subtyp"/>
</dbReference>
<protein>
    <submittedName>
        <fullName evidence="4">Leucine-rich repeat-containing protein 40</fullName>
    </submittedName>
</protein>
<dbReference type="Pfam" id="PF13855">
    <property type="entry name" value="LRR_8"/>
    <property type="match status" value="2"/>
</dbReference>
<name>A0A423SIJ5_PENVA</name>
<dbReference type="PRINTS" id="PR00019">
    <property type="entry name" value="LEURICHRPT"/>
</dbReference>
<dbReference type="Pfam" id="PF12799">
    <property type="entry name" value="LRR_4"/>
    <property type="match status" value="1"/>
</dbReference>
<dbReference type="OrthoDB" id="676979at2759"/>
<proteinExistence type="predicted"/>
<dbReference type="InterPro" id="IPR050216">
    <property type="entry name" value="LRR_domain-containing"/>
</dbReference>
<reference evidence="4 5" key="2">
    <citation type="submission" date="2019-01" db="EMBL/GenBank/DDBJ databases">
        <title>The decoding of complex shrimp genome reveals the adaptation for benthos swimmer, frequently molting mechanism and breeding impact on genome.</title>
        <authorList>
            <person name="Sun Y."/>
            <person name="Gao Y."/>
            <person name="Yu Y."/>
        </authorList>
    </citation>
    <scope>NUCLEOTIDE SEQUENCE [LARGE SCALE GENOMIC DNA]</scope>
    <source>
        <tissue evidence="4">Muscle</tissue>
    </source>
</reference>
<keyword evidence="5" id="KW-1185">Reference proteome</keyword>
<evidence type="ECO:0000256" key="3">
    <source>
        <dbReference type="SAM" id="MobiDB-lite"/>
    </source>
</evidence>
<dbReference type="EMBL" id="QCYY01003336">
    <property type="protein sequence ID" value="ROT64040.1"/>
    <property type="molecule type" value="Genomic_DNA"/>
</dbReference>
<evidence type="ECO:0000313" key="4">
    <source>
        <dbReference type="EMBL" id="ROT64040.1"/>
    </source>
</evidence>
<reference evidence="4 5" key="1">
    <citation type="submission" date="2018-04" db="EMBL/GenBank/DDBJ databases">
        <authorList>
            <person name="Zhang X."/>
            <person name="Yuan J."/>
            <person name="Li F."/>
            <person name="Xiang J."/>
        </authorList>
    </citation>
    <scope>NUCLEOTIDE SEQUENCE [LARGE SCALE GENOMIC DNA]</scope>
    <source>
        <tissue evidence="4">Muscle</tissue>
    </source>
</reference>
<dbReference type="SMART" id="SM00364">
    <property type="entry name" value="LRR_BAC"/>
    <property type="match status" value="6"/>
</dbReference>
<keyword evidence="1" id="KW-0433">Leucine-rich repeat</keyword>
<dbReference type="AlphaFoldDB" id="A0A423SIJ5"/>
<dbReference type="Proteomes" id="UP000283509">
    <property type="component" value="Unassembled WGS sequence"/>
</dbReference>